<sequence>MTEATADIPSPGPSARGGVTLKDVAQASGVSISTASRALANNPRVSKETRRHVQSVARELNYVVNGLAQSMIGTGRRTVAFVTDAFLAEPFARIARGVDEVMCRHDALLLLNATHHAPERRQALIELFAQQRTSGVILVGTQNDTTAHRGDIARYHAILQGVGARLVLCGASAIPELDDIPTVAYDQCGGTRNATITLLNAGHRRIAFLGYAQRTTAMERFAGYQQAMRSAGIPVDLSNPLVITVGNVSSQIMPAIRRILDQDASRRPTAMVCITDHAALCVYRVAQQLGLHLPQDLSITGFDDLSSNDVLAPALSSVAVPFEAVGRYAARLVLGLPVEHGDHPVFPVRFTARGSIAAPYPQAD</sequence>
<dbReference type="GO" id="GO:0003700">
    <property type="term" value="F:DNA-binding transcription factor activity"/>
    <property type="evidence" value="ECO:0007669"/>
    <property type="project" value="TreeGrafter"/>
</dbReference>
<feature type="domain" description="HTH lacI-type" evidence="4">
    <location>
        <begin position="19"/>
        <end position="73"/>
    </location>
</feature>
<keyword evidence="3" id="KW-0804">Transcription</keyword>
<dbReference type="PANTHER" id="PTHR30146:SF109">
    <property type="entry name" value="HTH-TYPE TRANSCRIPTIONAL REGULATOR GALS"/>
    <property type="match status" value="1"/>
</dbReference>
<evidence type="ECO:0000256" key="3">
    <source>
        <dbReference type="ARBA" id="ARBA00023163"/>
    </source>
</evidence>
<dbReference type="SMART" id="SM00354">
    <property type="entry name" value="HTH_LACI"/>
    <property type="match status" value="1"/>
</dbReference>
<dbReference type="AlphaFoldDB" id="A0A2N5JBS5"/>
<dbReference type="PANTHER" id="PTHR30146">
    <property type="entry name" value="LACI-RELATED TRANSCRIPTIONAL REPRESSOR"/>
    <property type="match status" value="1"/>
</dbReference>
<dbReference type="SUPFAM" id="SSF53822">
    <property type="entry name" value="Periplasmic binding protein-like I"/>
    <property type="match status" value="1"/>
</dbReference>
<reference evidence="5 6" key="1">
    <citation type="submission" date="2017-07" db="EMBL/GenBank/DDBJ databases">
        <title>Bifidobacterium novel species.</title>
        <authorList>
            <person name="Lugli G.A."/>
            <person name="Milani C."/>
            <person name="Duranti S."/>
            <person name="Mangifesta M."/>
        </authorList>
    </citation>
    <scope>NUCLEOTIDE SEQUENCE [LARGE SCALE GENOMIC DNA]</scope>
    <source>
        <strain evidence="6">Uis1B</strain>
    </source>
</reference>
<dbReference type="Pfam" id="PF00356">
    <property type="entry name" value="LacI"/>
    <property type="match status" value="1"/>
</dbReference>
<proteinExistence type="predicted"/>
<dbReference type="InterPro" id="IPR028082">
    <property type="entry name" value="Peripla_BP_I"/>
</dbReference>
<dbReference type="PROSITE" id="PS50932">
    <property type="entry name" value="HTH_LACI_2"/>
    <property type="match status" value="1"/>
</dbReference>
<organism evidence="5 6">
    <name type="scientific">Bifidobacterium margollesii</name>
    <dbReference type="NCBI Taxonomy" id="2020964"/>
    <lineage>
        <taxon>Bacteria</taxon>
        <taxon>Bacillati</taxon>
        <taxon>Actinomycetota</taxon>
        <taxon>Actinomycetes</taxon>
        <taxon>Bifidobacteriales</taxon>
        <taxon>Bifidobacteriaceae</taxon>
        <taxon>Bifidobacterium</taxon>
    </lineage>
</organism>
<evidence type="ECO:0000256" key="1">
    <source>
        <dbReference type="ARBA" id="ARBA00023015"/>
    </source>
</evidence>
<evidence type="ECO:0000313" key="6">
    <source>
        <dbReference type="Proteomes" id="UP000235050"/>
    </source>
</evidence>
<evidence type="ECO:0000313" key="5">
    <source>
        <dbReference type="EMBL" id="PLS31655.1"/>
    </source>
</evidence>
<dbReference type="Proteomes" id="UP000235050">
    <property type="component" value="Unassembled WGS sequence"/>
</dbReference>
<evidence type="ECO:0000259" key="4">
    <source>
        <dbReference type="PROSITE" id="PS50932"/>
    </source>
</evidence>
<dbReference type="OrthoDB" id="3227375at2"/>
<gene>
    <name evidence="5" type="ORF">Uis1B_0476</name>
</gene>
<keyword evidence="1" id="KW-0805">Transcription regulation</keyword>
<dbReference type="Gene3D" id="3.40.50.2300">
    <property type="match status" value="2"/>
</dbReference>
<keyword evidence="6" id="KW-1185">Reference proteome</keyword>
<name>A0A2N5JBS5_9BIFI</name>
<dbReference type="InterPro" id="IPR046335">
    <property type="entry name" value="LacI/GalR-like_sensor"/>
</dbReference>
<dbReference type="Gene3D" id="1.10.260.40">
    <property type="entry name" value="lambda repressor-like DNA-binding domains"/>
    <property type="match status" value="1"/>
</dbReference>
<dbReference type="Pfam" id="PF13377">
    <property type="entry name" value="Peripla_BP_3"/>
    <property type="match status" value="1"/>
</dbReference>
<dbReference type="GO" id="GO:0000976">
    <property type="term" value="F:transcription cis-regulatory region binding"/>
    <property type="evidence" value="ECO:0007669"/>
    <property type="project" value="TreeGrafter"/>
</dbReference>
<dbReference type="CDD" id="cd01392">
    <property type="entry name" value="HTH_LacI"/>
    <property type="match status" value="1"/>
</dbReference>
<dbReference type="InterPro" id="IPR000843">
    <property type="entry name" value="HTH_LacI"/>
</dbReference>
<accession>A0A2N5JBS5</accession>
<dbReference type="CDD" id="cd06267">
    <property type="entry name" value="PBP1_LacI_sugar_binding-like"/>
    <property type="match status" value="1"/>
</dbReference>
<dbReference type="SUPFAM" id="SSF47413">
    <property type="entry name" value="lambda repressor-like DNA-binding domains"/>
    <property type="match status" value="1"/>
</dbReference>
<dbReference type="RefSeq" id="WP_101615235.1">
    <property type="nucleotide sequence ID" value="NZ_NMWU01000007.1"/>
</dbReference>
<dbReference type="PROSITE" id="PS00356">
    <property type="entry name" value="HTH_LACI_1"/>
    <property type="match status" value="1"/>
</dbReference>
<dbReference type="InterPro" id="IPR010982">
    <property type="entry name" value="Lambda_DNA-bd_dom_sf"/>
</dbReference>
<protein>
    <submittedName>
        <fullName evidence="5">Periplasmic binding protein and sugar binding domain of the LacI family protein</fullName>
    </submittedName>
</protein>
<dbReference type="EMBL" id="NMWU01000007">
    <property type="protein sequence ID" value="PLS31655.1"/>
    <property type="molecule type" value="Genomic_DNA"/>
</dbReference>
<comment type="caution">
    <text evidence="5">The sequence shown here is derived from an EMBL/GenBank/DDBJ whole genome shotgun (WGS) entry which is preliminary data.</text>
</comment>
<evidence type="ECO:0000256" key="2">
    <source>
        <dbReference type="ARBA" id="ARBA00023125"/>
    </source>
</evidence>
<keyword evidence="2" id="KW-0238">DNA-binding</keyword>